<feature type="region of interest" description="Disordered" evidence="2">
    <location>
        <begin position="72"/>
        <end position="91"/>
    </location>
</feature>
<dbReference type="HOGENOM" id="CLU_875663_0_0_1"/>
<dbReference type="RefSeq" id="XP_001423232.1">
    <property type="nucleotide sequence ID" value="XM_001423195.1"/>
</dbReference>
<reference evidence="3" key="4">
    <citation type="submission" date="2006-11" db="EMBL/GenBank/DDBJ databases">
        <title>Paramecium megabase sequencing project.</title>
        <authorList>
            <person name="Nowak J.K."/>
            <person name="Migdalski A."/>
            <person name="Gromadka R."/>
            <person name="Zagulski M."/>
        </authorList>
    </citation>
    <scope>NUCLEOTIDE SEQUENCE</scope>
    <source>
        <strain evidence="3">Stock d4-2</strain>
    </source>
</reference>
<dbReference type="KEGG" id="ptm:PTMB.246c"/>
<dbReference type="InParanoid" id="Q6BFX6"/>
<dbReference type="KEGG" id="ptm:GSPATT00000269001"/>
<evidence type="ECO:0000256" key="1">
    <source>
        <dbReference type="SAM" id="Coils"/>
    </source>
</evidence>
<protein>
    <submittedName>
        <fullName evidence="4">Chromosome undetermined scaffold_1, whole genome shotgun sequence</fullName>
    </submittedName>
</protein>
<sequence>MDFGFEQSTMLSISLFGDSQFWLKYQFENLSISCLEILQVQFFLFHNMNEFICIQSLDKIIHQRQPKIQNSYTPKSLLTPNTSSKQKLRGLSPTNKLHSTDKYYLFKNGTKCYQNEIKRDVQQKKMNPLTSKQQINRTEIVKEDNTFSDRLLITSFENFVNETDQKLQKLCHWMSKSPHTIQNPQPILVGNEEQVESYEQKIIKTKKILQEKRQQLKFAKQQYESNKKLLEQLKYELDQLNEDQKILEISTNNRSLKDEIVYNRQSIIKHKQILQKVNEFITKELKEQLLSQDCQFGEYVNKFNNIYMQMQITLDKQI</sequence>
<dbReference type="AlphaFoldDB" id="Q6BFX6"/>
<feature type="compositionally biased region" description="Polar residues" evidence="2">
    <location>
        <begin position="72"/>
        <end position="85"/>
    </location>
</feature>
<gene>
    <name evidence="4" type="ORF">GSPATT00000269001</name>
    <name evidence="3" type="ORF">PTMB.246c</name>
</gene>
<dbReference type="GeneID" id="79573898"/>
<evidence type="ECO:0000313" key="5">
    <source>
        <dbReference type="Proteomes" id="UP000000600"/>
    </source>
</evidence>
<feature type="coiled-coil region" evidence="1">
    <location>
        <begin position="195"/>
        <end position="250"/>
    </location>
</feature>
<accession>Q6BFX6</accession>
<evidence type="ECO:0000313" key="4">
    <source>
        <dbReference type="EMBL" id="CAK55834.1"/>
    </source>
</evidence>
<dbReference type="RefSeq" id="XP_001347071.1">
    <property type="nucleotide sequence ID" value="XM_001347035.1"/>
</dbReference>
<dbReference type="EMBL" id="CR548612">
    <property type="protein sequence ID" value="CAH03444.1"/>
    <property type="molecule type" value="Genomic_DNA"/>
</dbReference>
<reference evidence="3 5" key="1">
    <citation type="journal article" date="2004" name="Curr. Biol.">
        <title>High coding density on the largest Paramecium tetraurelia somatic chromosome.</title>
        <authorList>
            <person name="Zagulski M."/>
            <person name="Nowak J.K."/>
            <person name="Le Mouel A."/>
            <person name="Nowacki M."/>
            <person name="Migdalski A."/>
            <person name="Gromadka R."/>
            <person name="Noel B."/>
            <person name="Blanc I."/>
            <person name="Dessen P."/>
            <person name="Wincker P."/>
            <person name="Keller A.M."/>
            <person name="Cohen J."/>
            <person name="Meyer E."/>
            <person name="Sperling L."/>
        </authorList>
    </citation>
    <scope>NUCLEOTIDE SEQUENCE [LARGE SCALE GENOMIC DNA]</scope>
    <source>
        <strain evidence="3 5">Stock d4-2</strain>
    </source>
</reference>
<keyword evidence="1" id="KW-0175">Coiled coil</keyword>
<proteinExistence type="predicted"/>
<evidence type="ECO:0000313" key="3">
    <source>
        <dbReference type="EMBL" id="CAH03444.1"/>
    </source>
</evidence>
<reference evidence="4 5" key="2">
    <citation type="journal article" date="2006" name="Nature">
        <title>Global trends of whole-genome duplications revealed by the ciliate Paramecium tetraurelia.</title>
        <authorList>
            <consortium name="Genoscope"/>
            <person name="Aury J.-M."/>
            <person name="Jaillon O."/>
            <person name="Duret L."/>
            <person name="Noel B."/>
            <person name="Jubin C."/>
            <person name="Porcel B.M."/>
            <person name="Segurens B."/>
            <person name="Daubin V."/>
            <person name="Anthouard V."/>
            <person name="Aiach N."/>
            <person name="Arnaiz O."/>
            <person name="Billaut A."/>
            <person name="Beisson J."/>
            <person name="Blanc I."/>
            <person name="Bouhouche K."/>
            <person name="Camara F."/>
            <person name="Duharcourt S."/>
            <person name="Guigo R."/>
            <person name="Gogendeau D."/>
            <person name="Katinka M."/>
            <person name="Keller A.-M."/>
            <person name="Kissmehl R."/>
            <person name="Klotz C."/>
            <person name="Koll F."/>
            <person name="Le Moue A."/>
            <person name="Lepere C."/>
            <person name="Malinsky S."/>
            <person name="Nowacki M."/>
            <person name="Nowak J.K."/>
            <person name="Plattner H."/>
            <person name="Poulain J."/>
            <person name="Ruiz F."/>
            <person name="Serrano V."/>
            <person name="Zagulski M."/>
            <person name="Dessen P."/>
            <person name="Betermier M."/>
            <person name="Weissenbach J."/>
            <person name="Scarpelli C."/>
            <person name="Schachter V."/>
            <person name="Sperling L."/>
            <person name="Meyer E."/>
            <person name="Cohen J."/>
            <person name="Wincker P."/>
        </authorList>
    </citation>
    <scope>NUCLEOTIDE SEQUENCE [LARGE SCALE GENOMIC DNA]</scope>
    <source>
        <strain evidence="4 5">Stock d4-2</strain>
    </source>
</reference>
<name>Q6BFX6_PARTE</name>
<reference evidence="4" key="3">
    <citation type="submission" date="2006-03" db="EMBL/GenBank/DDBJ databases">
        <authorList>
            <consortium name="Genoscope"/>
        </authorList>
    </citation>
    <scope>NUCLEOTIDE SEQUENCE</scope>
    <source>
        <strain evidence="4">Stock d4-2</strain>
    </source>
</reference>
<dbReference type="Proteomes" id="UP000000600">
    <property type="component" value="Unassembled WGS sequence"/>
</dbReference>
<dbReference type="EMBL" id="CT867985">
    <property type="protein sequence ID" value="CAK55834.1"/>
    <property type="molecule type" value="Genomic_DNA"/>
</dbReference>
<dbReference type="OMA" id="DEIVYNR"/>
<organism evidence="3 5">
    <name type="scientific">Paramecium tetraurelia</name>
    <dbReference type="NCBI Taxonomy" id="5888"/>
    <lineage>
        <taxon>Eukaryota</taxon>
        <taxon>Sar</taxon>
        <taxon>Alveolata</taxon>
        <taxon>Ciliophora</taxon>
        <taxon>Intramacronucleata</taxon>
        <taxon>Oligohymenophorea</taxon>
        <taxon>Peniculida</taxon>
        <taxon>Parameciidae</taxon>
        <taxon>Paramecium</taxon>
    </lineage>
</organism>
<dbReference type="GeneID" id="5009016"/>
<evidence type="ECO:0000256" key="2">
    <source>
        <dbReference type="SAM" id="MobiDB-lite"/>
    </source>
</evidence>
<keyword evidence="5" id="KW-1185">Reference proteome</keyword>